<dbReference type="InterPro" id="IPR039518">
    <property type="entry name" value="WhiA_LAGLIDADG_dom"/>
</dbReference>
<evidence type="ECO:0000259" key="5">
    <source>
        <dbReference type="Pfam" id="PF02650"/>
    </source>
</evidence>
<keyword evidence="2 4" id="KW-0238">DNA-binding</keyword>
<organism evidence="7 8">
    <name type="scientific">Candidatus Colimorpha enterica</name>
    <dbReference type="NCBI Taxonomy" id="3083063"/>
    <lineage>
        <taxon>Bacteria</taxon>
        <taxon>Pseudomonadati</taxon>
        <taxon>Bacteroidota</taxon>
        <taxon>Bacteroidia</taxon>
        <taxon>Bacteroidales</taxon>
        <taxon>Candidatus Colimorpha</taxon>
    </lineage>
</organism>
<name>A0AAE3FJQ0_9BACT</name>
<dbReference type="GO" id="GO:0003677">
    <property type="term" value="F:DNA binding"/>
    <property type="evidence" value="ECO:0007669"/>
    <property type="project" value="UniProtKB-UniRule"/>
</dbReference>
<comment type="function">
    <text evidence="4">Involved in cell division and chromosome segregation.</text>
</comment>
<dbReference type="Gene3D" id="3.10.28.10">
    <property type="entry name" value="Homing endonucleases"/>
    <property type="match status" value="1"/>
</dbReference>
<dbReference type="Pfam" id="PF02650">
    <property type="entry name" value="HTH_WhiA"/>
    <property type="match status" value="1"/>
</dbReference>
<dbReference type="InterPro" id="IPR003802">
    <property type="entry name" value="Sporulation_regulator_WhiA"/>
</dbReference>
<evidence type="ECO:0000313" key="8">
    <source>
        <dbReference type="Proteomes" id="UP001139365"/>
    </source>
</evidence>
<feature type="domain" description="Sporulation regulator WhiA C-terminal" evidence="5">
    <location>
        <begin position="208"/>
        <end position="291"/>
    </location>
</feature>
<dbReference type="PANTHER" id="PTHR37307:SF1">
    <property type="entry name" value="CELL DIVISION PROTEIN WHIA-RELATED"/>
    <property type="match status" value="1"/>
</dbReference>
<evidence type="ECO:0000256" key="3">
    <source>
        <dbReference type="ARBA" id="ARBA00023306"/>
    </source>
</evidence>
<evidence type="ECO:0000256" key="1">
    <source>
        <dbReference type="ARBA" id="ARBA00022618"/>
    </source>
</evidence>
<gene>
    <name evidence="4 7" type="primary">whiA</name>
    <name evidence="7" type="ORF">MR241_07605</name>
</gene>
<protein>
    <recommendedName>
        <fullName evidence="4">Probable cell division protein WhiA</fullName>
    </recommendedName>
</protein>
<dbReference type="GO" id="GO:0043937">
    <property type="term" value="P:regulation of sporulation"/>
    <property type="evidence" value="ECO:0007669"/>
    <property type="project" value="InterPro"/>
</dbReference>
<dbReference type="Proteomes" id="UP001139365">
    <property type="component" value="Unassembled WGS sequence"/>
</dbReference>
<evidence type="ECO:0000256" key="4">
    <source>
        <dbReference type="HAMAP-Rule" id="MF_01420"/>
    </source>
</evidence>
<reference evidence="7 8" key="1">
    <citation type="submission" date="2022-03" db="EMBL/GenBank/DDBJ databases">
        <title>Metagenome-assembled genomes from swine fecal metagenomes.</title>
        <authorList>
            <person name="Holman D.B."/>
            <person name="Kommadath A."/>
        </authorList>
    </citation>
    <scope>NUCLEOTIDE SEQUENCE [LARGE SCALE GENOMIC DNA]</scope>
    <source>
        <strain evidence="7">SUG147</strain>
    </source>
</reference>
<dbReference type="AlphaFoldDB" id="A0AAE3FJQ0"/>
<proteinExistence type="inferred from homology"/>
<dbReference type="InterPro" id="IPR027434">
    <property type="entry name" value="Homing_endonucl"/>
</dbReference>
<sequence length="296" mass="32492">MTDSFSQDTKNEISASKSKMKCCRGAELYGMMFGAAFFGCDRIAVDTGNPAVYLRYIKLLREFFRAKSLSDAMLSDIQDGDTVASVLDAVGIDRASVPTHIDRGMIKCQFCGWSFVKGVFLSCGTITSPENSYHLEFLMRDEDSAAQFAAFLEELGTSPRITERGDRARGIYFKDSESIVDILGYIGANRAAFDILNVKIYKDIRNNANRVSNCELANIGKTVAASNGQMRAIEAIISSGRADELPGALRETLDLRMAFPDATLSELAGKHDPPITKSGVNHRLKKLTEFAKMCGE</sequence>
<dbReference type="HAMAP" id="MF_01420">
    <property type="entry name" value="HTH_type_WhiA"/>
    <property type="match status" value="1"/>
</dbReference>
<evidence type="ECO:0000256" key="2">
    <source>
        <dbReference type="ARBA" id="ARBA00023125"/>
    </source>
</evidence>
<feature type="domain" description="WhiA LAGLIDADG-like" evidence="6">
    <location>
        <begin position="114"/>
        <end position="205"/>
    </location>
</feature>
<evidence type="ECO:0000259" key="6">
    <source>
        <dbReference type="Pfam" id="PF14527"/>
    </source>
</evidence>
<keyword evidence="3 4" id="KW-0131">Cell cycle</keyword>
<accession>A0AAE3FJQ0</accession>
<dbReference type="Pfam" id="PF14527">
    <property type="entry name" value="LAGLIDADG_WhiA"/>
    <property type="match status" value="1"/>
</dbReference>
<comment type="similarity">
    <text evidence="4">Belongs to the WhiA family.</text>
</comment>
<keyword evidence="1 4" id="KW-0132">Cell division</keyword>
<dbReference type="EMBL" id="JALEMU010000123">
    <property type="protein sequence ID" value="MCI5756142.1"/>
    <property type="molecule type" value="Genomic_DNA"/>
</dbReference>
<dbReference type="InterPro" id="IPR023054">
    <property type="entry name" value="Sporulation_regulator_WhiA_C"/>
</dbReference>
<dbReference type="SUPFAM" id="SSF55608">
    <property type="entry name" value="Homing endonucleases"/>
    <property type="match status" value="1"/>
</dbReference>
<comment type="caution">
    <text evidence="7">The sequence shown here is derived from an EMBL/GenBank/DDBJ whole genome shotgun (WGS) entry which is preliminary data.</text>
</comment>
<evidence type="ECO:0000313" key="7">
    <source>
        <dbReference type="EMBL" id="MCI5756142.1"/>
    </source>
</evidence>
<dbReference type="NCBIfam" id="TIGR00647">
    <property type="entry name" value="DNA_bind_WhiA"/>
    <property type="match status" value="1"/>
</dbReference>
<dbReference type="GO" id="GO:0051301">
    <property type="term" value="P:cell division"/>
    <property type="evidence" value="ECO:0007669"/>
    <property type="project" value="UniProtKB-UniRule"/>
</dbReference>
<dbReference type="PANTHER" id="PTHR37307">
    <property type="entry name" value="CELL DIVISION PROTEIN WHIA-RELATED"/>
    <property type="match status" value="1"/>
</dbReference>